<keyword evidence="2" id="KW-0812">Transmembrane</keyword>
<proteinExistence type="predicted"/>
<feature type="transmembrane region" description="Helical" evidence="2">
    <location>
        <begin position="163"/>
        <end position="183"/>
    </location>
</feature>
<dbReference type="EMBL" id="CAJVRL010000093">
    <property type="protein sequence ID" value="CAG8959901.1"/>
    <property type="molecule type" value="Genomic_DNA"/>
</dbReference>
<comment type="caution">
    <text evidence="3">The sequence shown here is derived from an EMBL/GenBank/DDBJ whole genome shotgun (WGS) entry which is preliminary data.</text>
</comment>
<keyword evidence="2" id="KW-1133">Transmembrane helix</keyword>
<protein>
    <submittedName>
        <fullName evidence="3">Uncharacterized protein</fullName>
    </submittedName>
</protein>
<sequence length="220" mass="22748">MSNTAEKPLGAFLPLLESPRREKKPVPTMAPNKPIPLRQRKISPPTNSTTRSLSSSSQYFPVVSRQTSSSSSSFSAPFSAAATGAGASAGAAVGVGGTGGGAAAATVDEGRGNGEGGEGDEEPPLEIFRKFCLTQAPIVVFCLAIVAHGFVGQPPIGGVKIVLYVGVVSCLFSHAYCGIAPAITVPQGRRYKVLVWSGIILNFVGVISLLIALVILVFYM</sequence>
<feature type="transmembrane region" description="Helical" evidence="2">
    <location>
        <begin position="195"/>
        <end position="219"/>
    </location>
</feature>
<feature type="region of interest" description="Disordered" evidence="1">
    <location>
        <begin position="1"/>
        <end position="61"/>
    </location>
</feature>
<feature type="compositionally biased region" description="Low complexity" evidence="1">
    <location>
        <begin position="43"/>
        <end position="57"/>
    </location>
</feature>
<accession>A0A9N9PU58</accession>
<evidence type="ECO:0000256" key="1">
    <source>
        <dbReference type="SAM" id="MobiDB-lite"/>
    </source>
</evidence>
<dbReference type="Proteomes" id="UP000696280">
    <property type="component" value="Unassembled WGS sequence"/>
</dbReference>
<gene>
    <name evidence="3" type="ORF">HYFRA_00013173</name>
</gene>
<evidence type="ECO:0000313" key="3">
    <source>
        <dbReference type="EMBL" id="CAG8959901.1"/>
    </source>
</evidence>
<keyword evidence="4" id="KW-1185">Reference proteome</keyword>
<name>A0A9N9PU58_9HELO</name>
<keyword evidence="2" id="KW-0472">Membrane</keyword>
<feature type="transmembrane region" description="Helical" evidence="2">
    <location>
        <begin position="131"/>
        <end position="151"/>
    </location>
</feature>
<evidence type="ECO:0000256" key="2">
    <source>
        <dbReference type="SAM" id="Phobius"/>
    </source>
</evidence>
<evidence type="ECO:0000313" key="4">
    <source>
        <dbReference type="Proteomes" id="UP000696280"/>
    </source>
</evidence>
<dbReference type="AlphaFoldDB" id="A0A9N9PU58"/>
<organism evidence="3 4">
    <name type="scientific">Hymenoscyphus fraxineus</name>
    <dbReference type="NCBI Taxonomy" id="746836"/>
    <lineage>
        <taxon>Eukaryota</taxon>
        <taxon>Fungi</taxon>
        <taxon>Dikarya</taxon>
        <taxon>Ascomycota</taxon>
        <taxon>Pezizomycotina</taxon>
        <taxon>Leotiomycetes</taxon>
        <taxon>Helotiales</taxon>
        <taxon>Helotiaceae</taxon>
        <taxon>Hymenoscyphus</taxon>
    </lineage>
</organism>
<reference evidence="3" key="1">
    <citation type="submission" date="2021-07" db="EMBL/GenBank/DDBJ databases">
        <authorList>
            <person name="Durling M."/>
        </authorList>
    </citation>
    <scope>NUCLEOTIDE SEQUENCE</scope>
</reference>